<dbReference type="Pfam" id="PF00752">
    <property type="entry name" value="XPG_N"/>
    <property type="match status" value="1"/>
</dbReference>
<accession>A0AAN0IPX3</accession>
<dbReference type="EnsemblMetazoa" id="XM_011408158.1">
    <property type="protein sequence ID" value="XP_011406460.1"/>
    <property type="gene ID" value="LOC105314163"/>
</dbReference>
<keyword evidence="5" id="KW-1185">Reference proteome</keyword>
<comment type="similarity">
    <text evidence="1">Belongs to the asteroid family.</text>
</comment>
<dbReference type="GeneID" id="105314163"/>
<dbReference type="Gene3D" id="3.40.50.1010">
    <property type="entry name" value="5'-nuclease"/>
    <property type="match status" value="1"/>
</dbReference>
<name>A0AAN0IPX3_AMPQE</name>
<dbReference type="KEGG" id="aqu:105314163"/>
<dbReference type="AlphaFoldDB" id="A0AAN0IPX3"/>
<dbReference type="InterPro" id="IPR026832">
    <property type="entry name" value="Asteroid"/>
</dbReference>
<dbReference type="PANTHER" id="PTHR15665">
    <property type="entry name" value="ASTEROID PROTEIN"/>
    <property type="match status" value="1"/>
</dbReference>
<reference evidence="4" key="2">
    <citation type="submission" date="2024-06" db="UniProtKB">
        <authorList>
            <consortium name="EnsemblMetazoa"/>
        </authorList>
    </citation>
    <scope>IDENTIFICATION</scope>
</reference>
<protein>
    <recommendedName>
        <fullName evidence="6">Asteroid domain-containing protein</fullName>
    </recommendedName>
</protein>
<organism evidence="4 5">
    <name type="scientific">Amphimedon queenslandica</name>
    <name type="common">Sponge</name>
    <dbReference type="NCBI Taxonomy" id="400682"/>
    <lineage>
        <taxon>Eukaryota</taxon>
        <taxon>Metazoa</taxon>
        <taxon>Porifera</taxon>
        <taxon>Demospongiae</taxon>
        <taxon>Heteroscleromorpha</taxon>
        <taxon>Haplosclerida</taxon>
        <taxon>Niphatidae</taxon>
        <taxon>Amphimedon</taxon>
    </lineage>
</organism>
<reference evidence="5" key="1">
    <citation type="journal article" date="2010" name="Nature">
        <title>The Amphimedon queenslandica genome and the evolution of animal complexity.</title>
        <authorList>
            <person name="Srivastava M."/>
            <person name="Simakov O."/>
            <person name="Chapman J."/>
            <person name="Fahey B."/>
            <person name="Gauthier M.E."/>
            <person name="Mitros T."/>
            <person name="Richards G.S."/>
            <person name="Conaco C."/>
            <person name="Dacre M."/>
            <person name="Hellsten U."/>
            <person name="Larroux C."/>
            <person name="Putnam N.H."/>
            <person name="Stanke M."/>
            <person name="Adamska M."/>
            <person name="Darling A."/>
            <person name="Degnan S.M."/>
            <person name="Oakley T.H."/>
            <person name="Plachetzki D.C."/>
            <person name="Zhai Y."/>
            <person name="Adamski M."/>
            <person name="Calcino A."/>
            <person name="Cummins S.F."/>
            <person name="Goodstein D.M."/>
            <person name="Harris C."/>
            <person name="Jackson D.J."/>
            <person name="Leys S.P."/>
            <person name="Shu S."/>
            <person name="Woodcroft B.J."/>
            <person name="Vervoort M."/>
            <person name="Kosik K.S."/>
            <person name="Manning G."/>
            <person name="Degnan B.M."/>
            <person name="Rokhsar D.S."/>
        </authorList>
    </citation>
    <scope>NUCLEOTIDE SEQUENCE [LARGE SCALE GENOMIC DNA]</scope>
</reference>
<evidence type="ECO:0000313" key="5">
    <source>
        <dbReference type="Proteomes" id="UP000007879"/>
    </source>
</evidence>
<evidence type="ECO:0000256" key="1">
    <source>
        <dbReference type="ARBA" id="ARBA00007398"/>
    </source>
</evidence>
<dbReference type="Proteomes" id="UP000007879">
    <property type="component" value="Unassembled WGS sequence"/>
</dbReference>
<dbReference type="PANTHER" id="PTHR15665:SF1">
    <property type="entry name" value="PROTEIN ASTEROID HOMOLOG 1"/>
    <property type="match status" value="1"/>
</dbReference>
<evidence type="ECO:0000313" key="4">
    <source>
        <dbReference type="EnsemblMetazoa" id="XP_011406460.1"/>
    </source>
</evidence>
<feature type="domain" description="XPG N-terminal" evidence="2">
    <location>
        <begin position="1"/>
        <end position="93"/>
    </location>
</feature>
<evidence type="ECO:0000259" key="2">
    <source>
        <dbReference type="Pfam" id="PF00752"/>
    </source>
</evidence>
<dbReference type="InterPro" id="IPR029060">
    <property type="entry name" value="PIN-like_dom_sf"/>
</dbReference>
<dbReference type="InterPro" id="IPR039436">
    <property type="entry name" value="Asteroid_dom"/>
</dbReference>
<dbReference type="RefSeq" id="XP_011406460.1">
    <property type="nucleotide sequence ID" value="XM_011408158.1"/>
</dbReference>
<evidence type="ECO:0008006" key="6">
    <source>
        <dbReference type="Google" id="ProtNLM"/>
    </source>
</evidence>
<dbReference type="GO" id="GO:0004518">
    <property type="term" value="F:nuclease activity"/>
    <property type="evidence" value="ECO:0007669"/>
    <property type="project" value="InterPro"/>
</dbReference>
<dbReference type="InterPro" id="IPR006085">
    <property type="entry name" value="XPG_DNA_repair_N"/>
</dbReference>
<sequence length="280" mass="31600">MGIRDFQSYMLKSGNLTQIGRGIQGPLLIDGMAACYRLYRELDWKNGGQYKELEHKCIDFVTNLRKSNIEPIFVFDGVDYKGEKKQTLVRRRMTVDKISSYLLTDCISDCSCIPIFARIVMSEVLRQMKVPFIVADGDADSLTASIANYYKCPVLSNDSDFFLYNVEGGYIPFQSFDCTKCCITGNIYNWTDFASIFRNPDIVYLIPALASNDFISESVEHDVMAVINKGSSSSIFATRGRFGRARRTSGSSNRIFDVVDYIRSSSSVEEFFLSCSFKAA</sequence>
<dbReference type="Pfam" id="PF12813">
    <property type="entry name" value="XPG_I_2"/>
    <property type="match status" value="1"/>
</dbReference>
<evidence type="ECO:0000259" key="3">
    <source>
        <dbReference type="Pfam" id="PF12813"/>
    </source>
</evidence>
<feature type="domain" description="Asteroid" evidence="3">
    <location>
        <begin position="122"/>
        <end position="205"/>
    </location>
</feature>
<dbReference type="SUPFAM" id="SSF88723">
    <property type="entry name" value="PIN domain-like"/>
    <property type="match status" value="1"/>
</dbReference>
<proteinExistence type="inferred from homology"/>